<protein>
    <submittedName>
        <fullName evidence="1">Uncharacterized protein</fullName>
    </submittedName>
</protein>
<keyword evidence="2" id="KW-1185">Reference proteome</keyword>
<dbReference type="EMBL" id="CACRXK020017161">
    <property type="protein sequence ID" value="CAB4030821.1"/>
    <property type="molecule type" value="Genomic_DNA"/>
</dbReference>
<organism evidence="1 2">
    <name type="scientific">Paramuricea clavata</name>
    <name type="common">Red gorgonian</name>
    <name type="synonym">Violescent sea-whip</name>
    <dbReference type="NCBI Taxonomy" id="317549"/>
    <lineage>
        <taxon>Eukaryota</taxon>
        <taxon>Metazoa</taxon>
        <taxon>Cnidaria</taxon>
        <taxon>Anthozoa</taxon>
        <taxon>Octocorallia</taxon>
        <taxon>Malacalcyonacea</taxon>
        <taxon>Plexauridae</taxon>
        <taxon>Paramuricea</taxon>
    </lineage>
</organism>
<dbReference type="OrthoDB" id="28413at2759"/>
<sequence>MQRKEPQGSGIVKLAVKPPEASQMTPSFLHFDQTRKLQDIIDELCKGWKIPNPEQHALQYADSNTFINEQNRHELSNGAVLALGISPEMLARTLYEDIKSGDNESSKHALAKLATASEDPSFASEFINLDGLRTLLYMVEGGIE</sequence>
<name>A0A7D9JKR1_PARCT</name>
<evidence type="ECO:0000313" key="1">
    <source>
        <dbReference type="EMBL" id="CAB4030821.1"/>
    </source>
</evidence>
<comment type="caution">
    <text evidence="1">The sequence shown here is derived from an EMBL/GenBank/DDBJ whole genome shotgun (WGS) entry which is preliminary data.</text>
</comment>
<dbReference type="Gene3D" id="1.25.10.10">
    <property type="entry name" value="Leucine-rich Repeat Variant"/>
    <property type="match status" value="1"/>
</dbReference>
<accession>A0A7D9JKR1</accession>
<gene>
    <name evidence="1" type="ORF">PACLA_8A010754</name>
</gene>
<dbReference type="InterPro" id="IPR011989">
    <property type="entry name" value="ARM-like"/>
</dbReference>
<dbReference type="Proteomes" id="UP001152795">
    <property type="component" value="Unassembled WGS sequence"/>
</dbReference>
<reference evidence="1" key="1">
    <citation type="submission" date="2020-04" db="EMBL/GenBank/DDBJ databases">
        <authorList>
            <person name="Alioto T."/>
            <person name="Alioto T."/>
            <person name="Gomez Garrido J."/>
        </authorList>
    </citation>
    <scope>NUCLEOTIDE SEQUENCE</scope>
    <source>
        <strain evidence="1">A484AB</strain>
    </source>
</reference>
<evidence type="ECO:0000313" key="2">
    <source>
        <dbReference type="Proteomes" id="UP001152795"/>
    </source>
</evidence>
<dbReference type="AlphaFoldDB" id="A0A7D9JKR1"/>
<proteinExistence type="predicted"/>